<sequence>MNASTPQHAQSSSSRPGRKPKRNPESLEPGQKPRKVNSEVRKQQNRIASRNYREKRKRKLQYLQQLLCDSPNDQQTQQTSPSLEPAQDARTRSLSADYRTQEQSLHSAPFTPSLNYASLSSTSGNVIDPVLATSSSPYESHLLPTAQSFHSIEPSWSAPQLYEPPPPHSNISNWNVPHWMPDVNYAPQMQGGPEELMYSPPHAQQAFEQMPTPPQQPHEPVQNGNLFILGSYGHCRRHPDQSQDLSNVSLRSSSPYHQAQFLRAP</sequence>
<protein>
    <recommendedName>
        <fullName evidence="2">BZIP domain-containing protein</fullName>
    </recommendedName>
</protein>
<feature type="region of interest" description="Disordered" evidence="1">
    <location>
        <begin position="232"/>
        <end position="265"/>
    </location>
</feature>
<accession>A0A6A5ZA66</accession>
<dbReference type="AlphaFoldDB" id="A0A6A5ZA66"/>
<feature type="domain" description="BZIP" evidence="2">
    <location>
        <begin position="41"/>
        <end position="55"/>
    </location>
</feature>
<dbReference type="Proteomes" id="UP000799770">
    <property type="component" value="Unassembled WGS sequence"/>
</dbReference>
<feature type="compositionally biased region" description="Polar residues" evidence="1">
    <location>
        <begin position="71"/>
        <end position="82"/>
    </location>
</feature>
<evidence type="ECO:0000259" key="2">
    <source>
        <dbReference type="PROSITE" id="PS00036"/>
    </source>
</evidence>
<evidence type="ECO:0000256" key="1">
    <source>
        <dbReference type="SAM" id="MobiDB-lite"/>
    </source>
</evidence>
<dbReference type="Pfam" id="PF07716">
    <property type="entry name" value="bZIP_2"/>
    <property type="match status" value="1"/>
</dbReference>
<feature type="region of interest" description="Disordered" evidence="1">
    <location>
        <begin position="1"/>
        <end position="109"/>
    </location>
</feature>
<dbReference type="CDD" id="cd14688">
    <property type="entry name" value="bZIP_YAP"/>
    <property type="match status" value="1"/>
</dbReference>
<name>A0A6A5ZA66_9PLEO</name>
<reference evidence="3" key="1">
    <citation type="journal article" date="2020" name="Stud. Mycol.">
        <title>101 Dothideomycetes genomes: a test case for predicting lifestyles and emergence of pathogens.</title>
        <authorList>
            <person name="Haridas S."/>
            <person name="Albert R."/>
            <person name="Binder M."/>
            <person name="Bloem J."/>
            <person name="Labutti K."/>
            <person name="Salamov A."/>
            <person name="Andreopoulos B."/>
            <person name="Baker S."/>
            <person name="Barry K."/>
            <person name="Bills G."/>
            <person name="Bluhm B."/>
            <person name="Cannon C."/>
            <person name="Castanera R."/>
            <person name="Culley D."/>
            <person name="Daum C."/>
            <person name="Ezra D."/>
            <person name="Gonzalez J."/>
            <person name="Henrissat B."/>
            <person name="Kuo A."/>
            <person name="Liang C."/>
            <person name="Lipzen A."/>
            <person name="Lutzoni F."/>
            <person name="Magnuson J."/>
            <person name="Mondo S."/>
            <person name="Nolan M."/>
            <person name="Ohm R."/>
            <person name="Pangilinan J."/>
            <person name="Park H.-J."/>
            <person name="Ramirez L."/>
            <person name="Alfaro M."/>
            <person name="Sun H."/>
            <person name="Tritt A."/>
            <person name="Yoshinaga Y."/>
            <person name="Zwiers L.-H."/>
            <person name="Turgeon B."/>
            <person name="Goodwin S."/>
            <person name="Spatafora J."/>
            <person name="Crous P."/>
            <person name="Grigoriev I."/>
        </authorList>
    </citation>
    <scope>NUCLEOTIDE SEQUENCE</scope>
    <source>
        <strain evidence="3">CBS 627.86</strain>
    </source>
</reference>
<feature type="compositionally biased region" description="Polar residues" evidence="1">
    <location>
        <begin position="1"/>
        <end position="10"/>
    </location>
</feature>
<organism evidence="3 4">
    <name type="scientific">Lophiotrema nucula</name>
    <dbReference type="NCBI Taxonomy" id="690887"/>
    <lineage>
        <taxon>Eukaryota</taxon>
        <taxon>Fungi</taxon>
        <taxon>Dikarya</taxon>
        <taxon>Ascomycota</taxon>
        <taxon>Pezizomycotina</taxon>
        <taxon>Dothideomycetes</taxon>
        <taxon>Pleosporomycetidae</taxon>
        <taxon>Pleosporales</taxon>
        <taxon>Lophiotremataceae</taxon>
        <taxon>Lophiotrema</taxon>
    </lineage>
</organism>
<feature type="compositionally biased region" description="Polar residues" evidence="1">
    <location>
        <begin position="242"/>
        <end position="257"/>
    </location>
</feature>
<proteinExistence type="predicted"/>
<evidence type="ECO:0000313" key="4">
    <source>
        <dbReference type="Proteomes" id="UP000799770"/>
    </source>
</evidence>
<evidence type="ECO:0000313" key="3">
    <source>
        <dbReference type="EMBL" id="KAF2116332.1"/>
    </source>
</evidence>
<keyword evidence="4" id="KW-1185">Reference proteome</keyword>
<dbReference type="InterPro" id="IPR004827">
    <property type="entry name" value="bZIP"/>
</dbReference>
<gene>
    <name evidence="3" type="ORF">BDV96DRAFT_49605</name>
</gene>
<dbReference type="PROSITE" id="PS00036">
    <property type="entry name" value="BZIP_BASIC"/>
    <property type="match status" value="1"/>
</dbReference>
<dbReference type="OrthoDB" id="2245989at2759"/>
<dbReference type="GO" id="GO:0003700">
    <property type="term" value="F:DNA-binding transcription factor activity"/>
    <property type="evidence" value="ECO:0007669"/>
    <property type="project" value="InterPro"/>
</dbReference>
<dbReference type="EMBL" id="ML977321">
    <property type="protein sequence ID" value="KAF2116332.1"/>
    <property type="molecule type" value="Genomic_DNA"/>
</dbReference>